<dbReference type="GO" id="GO:0005737">
    <property type="term" value="C:cytoplasm"/>
    <property type="evidence" value="ECO:0007669"/>
    <property type="project" value="TreeGrafter"/>
</dbReference>
<dbReference type="Gene3D" id="3.40.50.12660">
    <property type="match status" value="2"/>
</dbReference>
<dbReference type="PANTHER" id="PTHR48104:SF30">
    <property type="entry name" value="METACASPASE-1"/>
    <property type="match status" value="1"/>
</dbReference>
<comment type="similarity">
    <text evidence="1">Belongs to the peptidase C14B family.</text>
</comment>
<dbReference type="GO" id="GO:0006508">
    <property type="term" value="P:proteolysis"/>
    <property type="evidence" value="ECO:0007669"/>
    <property type="project" value="InterPro"/>
</dbReference>
<dbReference type="InterPro" id="IPR011600">
    <property type="entry name" value="Pept_C14_caspase"/>
</dbReference>
<evidence type="ECO:0000259" key="3">
    <source>
        <dbReference type="Pfam" id="PF00656"/>
    </source>
</evidence>
<dbReference type="GO" id="GO:0004197">
    <property type="term" value="F:cysteine-type endopeptidase activity"/>
    <property type="evidence" value="ECO:0007669"/>
    <property type="project" value="InterPro"/>
</dbReference>
<evidence type="ECO:0000256" key="1">
    <source>
        <dbReference type="ARBA" id="ARBA00009005"/>
    </source>
</evidence>
<dbReference type="InterPro" id="IPR050452">
    <property type="entry name" value="Metacaspase"/>
</dbReference>
<dbReference type="SUPFAM" id="SSF52129">
    <property type="entry name" value="Caspase-like"/>
    <property type="match status" value="1"/>
</dbReference>
<sequence>MMGKKRALLVGCNYPGTKAELKGCINDVKRMQRCLIERYGFAEEDIVVLIDTDPSYQQPTGANIRRAISDLVASARPGDYLFVHYSGHGTRLPAETGDNDDTGYDECIVPCDMNLITDDDFRDFVDKVRDGCRITIVSDSCHSGGLLDKSKEQIGESTKRHEEGGSDSGRSFGFRALLNETVHDAIESRGIHLPHKGHHHIRGHHYAVEEEDNDDSAHFSGHGHHINNRSLPLSTLIEILKQKTGKEDIDVGKIRPTLFDMFGEDASPKIKKFMKVLLNKLQEGHIGEGGGGGGLMGMVGSLAQEFLKHKLDENDDEYVKPALETKVNSVQEVYAGSSNKRMLPDNGILISGCQTDQTSADANSPQGAYGALSNAIQTIIAETGREITNKELVLKARQMLSKQGFMQKPGLYCTDEHADVPFIC</sequence>
<feature type="compositionally biased region" description="Basic and acidic residues" evidence="2">
    <location>
        <begin position="148"/>
        <end position="164"/>
    </location>
</feature>
<protein>
    <submittedName>
        <fullName evidence="4">Metacaspase</fullName>
    </submittedName>
</protein>
<feature type="region of interest" description="Disordered" evidence="2">
    <location>
        <begin position="148"/>
        <end position="170"/>
    </location>
</feature>
<reference evidence="4" key="1">
    <citation type="submission" date="2017-08" db="EMBL/GenBank/DDBJ databases">
        <title>De novo assembly of leaf transcriptome in Vriesea carinata to identify candidate cysteine-proteases.</title>
        <authorList>
            <person name="Guzman F."/>
            <person name="Eguiluz M."/>
            <person name="Kulcheski F.R."/>
            <person name="Margis R."/>
        </authorList>
    </citation>
    <scope>NUCLEOTIDE SEQUENCE</scope>
</reference>
<accession>A0A346M6T7</accession>
<organism evidence="4">
    <name type="scientific">Vriesea carinata</name>
    <dbReference type="NCBI Taxonomy" id="294102"/>
    <lineage>
        <taxon>Eukaryota</taxon>
        <taxon>Viridiplantae</taxon>
        <taxon>Streptophyta</taxon>
        <taxon>Embryophyta</taxon>
        <taxon>Tracheophyta</taxon>
        <taxon>Spermatophyta</taxon>
        <taxon>Magnoliopsida</taxon>
        <taxon>Liliopsida</taxon>
        <taxon>Poales</taxon>
        <taxon>Bromeliaceae</taxon>
        <taxon>Tillandsioideae</taxon>
        <taxon>Vrieseeae</taxon>
        <taxon>Vrieseinae</taxon>
        <taxon>Vriesea</taxon>
    </lineage>
</organism>
<dbReference type="PANTHER" id="PTHR48104">
    <property type="entry name" value="METACASPASE-4"/>
    <property type="match status" value="1"/>
</dbReference>
<name>A0A346M6T7_9POAL</name>
<dbReference type="InterPro" id="IPR029030">
    <property type="entry name" value="Caspase-like_dom_sf"/>
</dbReference>
<feature type="domain" description="Peptidase C14 caspase" evidence="3">
    <location>
        <begin position="4"/>
        <end position="414"/>
    </location>
</feature>
<dbReference type="EMBL" id="MF770488">
    <property type="protein sequence ID" value="AXQ06490.1"/>
    <property type="molecule type" value="mRNA"/>
</dbReference>
<proteinExistence type="evidence at transcript level"/>
<evidence type="ECO:0000313" key="4">
    <source>
        <dbReference type="EMBL" id="AXQ06490.1"/>
    </source>
</evidence>
<evidence type="ECO:0000256" key="2">
    <source>
        <dbReference type="SAM" id="MobiDB-lite"/>
    </source>
</evidence>
<dbReference type="AlphaFoldDB" id="A0A346M6T7"/>
<dbReference type="Pfam" id="PF00656">
    <property type="entry name" value="Peptidase_C14"/>
    <property type="match status" value="1"/>
</dbReference>